<dbReference type="GO" id="GO:0009887">
    <property type="term" value="P:animal organ morphogenesis"/>
    <property type="evidence" value="ECO:0007669"/>
    <property type="project" value="EnsemblMetazoa"/>
</dbReference>
<dbReference type="GO" id="GO:0042694">
    <property type="term" value="P:muscle cell fate specification"/>
    <property type="evidence" value="ECO:0007669"/>
    <property type="project" value="EnsemblMetazoa"/>
</dbReference>
<dbReference type="GeneID" id="9949290"/>
<evidence type="ECO:0000313" key="10">
    <source>
        <dbReference type="WBParaSite" id="EN70_10874"/>
    </source>
</evidence>
<dbReference type="KEGG" id="loa:LOAG_11830"/>
<dbReference type="InterPro" id="IPR017970">
    <property type="entry name" value="Homeobox_CS"/>
</dbReference>
<keyword evidence="4 5" id="KW-0539">Nucleus</keyword>
<dbReference type="EMBL" id="JH712109">
    <property type="protein sequence ID" value="EFO16673.2"/>
    <property type="molecule type" value="Genomic_DNA"/>
</dbReference>
<evidence type="ECO:0000259" key="7">
    <source>
        <dbReference type="PROSITE" id="PS50071"/>
    </source>
</evidence>
<keyword evidence="2 5" id="KW-0238">DNA-binding</keyword>
<dbReference type="OMA" id="WYQAVNY"/>
<evidence type="ECO:0000256" key="2">
    <source>
        <dbReference type="ARBA" id="ARBA00023125"/>
    </source>
</evidence>
<feature type="DNA-binding region" description="Homeobox" evidence="5">
    <location>
        <begin position="109"/>
        <end position="168"/>
    </location>
</feature>
<dbReference type="SUPFAM" id="SSF46689">
    <property type="entry name" value="Homeodomain-like"/>
    <property type="match status" value="1"/>
</dbReference>
<dbReference type="PRINTS" id="PR00024">
    <property type="entry name" value="HOMEOBOX"/>
</dbReference>
<dbReference type="InterPro" id="IPR020479">
    <property type="entry name" value="HD_metazoa"/>
</dbReference>
<gene>
    <name evidence="8 10" type="ORF">LOAG_11830</name>
</gene>
<dbReference type="PANTHER" id="PTHR24324:SF5">
    <property type="entry name" value="HEMATOPOIETICALLY-EXPRESSED HOMEOBOX PROTEIN HHEX"/>
    <property type="match status" value="1"/>
</dbReference>
<evidence type="ECO:0000313" key="8">
    <source>
        <dbReference type="EMBL" id="EFO16673.2"/>
    </source>
</evidence>
<proteinExistence type="predicted"/>
<dbReference type="CDD" id="cd00086">
    <property type="entry name" value="homeodomain"/>
    <property type="match status" value="1"/>
</dbReference>
<organism evidence="9 10">
    <name type="scientific">Loa loa</name>
    <name type="common">Eye worm</name>
    <name type="synonym">Filaria loa</name>
    <dbReference type="NCBI Taxonomy" id="7209"/>
    <lineage>
        <taxon>Eukaryota</taxon>
        <taxon>Metazoa</taxon>
        <taxon>Ecdysozoa</taxon>
        <taxon>Nematoda</taxon>
        <taxon>Chromadorea</taxon>
        <taxon>Rhabditida</taxon>
        <taxon>Spirurina</taxon>
        <taxon>Spiruromorpha</taxon>
        <taxon>Filarioidea</taxon>
        <taxon>Onchocercidae</taxon>
        <taxon>Loa</taxon>
    </lineage>
</organism>
<dbReference type="Pfam" id="PF00046">
    <property type="entry name" value="Homeodomain"/>
    <property type="match status" value="1"/>
</dbReference>
<dbReference type="PROSITE" id="PS50071">
    <property type="entry name" value="HOMEOBOX_2"/>
    <property type="match status" value="1"/>
</dbReference>
<dbReference type="GO" id="GO:0000981">
    <property type="term" value="F:DNA-binding transcription factor activity, RNA polymerase II-specific"/>
    <property type="evidence" value="ECO:0007669"/>
    <property type="project" value="InterPro"/>
</dbReference>
<protein>
    <submittedName>
        <fullName evidence="10">Homeobox domain-containing protein</fullName>
    </submittedName>
</protein>
<feature type="domain" description="Homeobox" evidence="7">
    <location>
        <begin position="107"/>
        <end position="167"/>
    </location>
</feature>
<dbReference type="eggNOG" id="KOG0483">
    <property type="taxonomic scope" value="Eukaryota"/>
</dbReference>
<dbReference type="GO" id="GO:0160096">
    <property type="term" value="P:nematode pharyngeal muscle development"/>
    <property type="evidence" value="ECO:0007669"/>
    <property type="project" value="EnsemblMetazoa"/>
</dbReference>
<dbReference type="GO" id="GO:0000978">
    <property type="term" value="F:RNA polymerase II cis-regulatory region sequence-specific DNA binding"/>
    <property type="evidence" value="ECO:0007669"/>
    <property type="project" value="TreeGrafter"/>
</dbReference>
<evidence type="ECO:0000256" key="5">
    <source>
        <dbReference type="PROSITE-ProRule" id="PRU00108"/>
    </source>
</evidence>
<dbReference type="GO" id="GO:0042755">
    <property type="term" value="P:eating behavior"/>
    <property type="evidence" value="ECO:0007669"/>
    <property type="project" value="EnsemblMetazoa"/>
</dbReference>
<keyword evidence="9" id="KW-1185">Reference proteome</keyword>
<reference evidence="10" key="2">
    <citation type="submission" date="2016-11" db="UniProtKB">
        <authorList>
            <consortium name="WormBaseParasite"/>
        </authorList>
    </citation>
    <scope>IDENTIFICATION</scope>
</reference>
<dbReference type="GO" id="GO:0005634">
    <property type="term" value="C:nucleus"/>
    <property type="evidence" value="ECO:0007669"/>
    <property type="project" value="UniProtKB-SubCell"/>
</dbReference>
<dbReference type="Proteomes" id="UP000095285">
    <property type="component" value="Unassembled WGS sequence"/>
</dbReference>
<dbReference type="InParanoid" id="A0A1I7V820"/>
<dbReference type="STRING" id="7209.A0A1I7V820"/>
<accession>A0A1S0TMB1</accession>
<dbReference type="AlphaFoldDB" id="A0A1I7V820"/>
<evidence type="ECO:0000256" key="3">
    <source>
        <dbReference type="ARBA" id="ARBA00023155"/>
    </source>
</evidence>
<evidence type="ECO:0000256" key="6">
    <source>
        <dbReference type="RuleBase" id="RU000682"/>
    </source>
</evidence>
<dbReference type="CTD" id="9949290"/>
<evidence type="ECO:0000256" key="1">
    <source>
        <dbReference type="ARBA" id="ARBA00004123"/>
    </source>
</evidence>
<accession>A0A1I7V820</accession>
<dbReference type="InterPro" id="IPR051000">
    <property type="entry name" value="Homeobox_DNA-bind_prot"/>
</dbReference>
<dbReference type="RefSeq" id="XP_020301428.1">
    <property type="nucleotide sequence ID" value="XM_020448428.1"/>
</dbReference>
<name>A0A1I7V820_LOALO</name>
<dbReference type="OrthoDB" id="6159439at2759"/>
<dbReference type="GO" id="GO:0030036">
    <property type="term" value="P:actin cytoskeleton organization"/>
    <property type="evidence" value="ECO:0007669"/>
    <property type="project" value="EnsemblMetazoa"/>
</dbReference>
<dbReference type="PROSITE" id="PS00027">
    <property type="entry name" value="HOMEOBOX_1"/>
    <property type="match status" value="1"/>
</dbReference>
<dbReference type="Gene3D" id="1.10.10.60">
    <property type="entry name" value="Homeodomain-like"/>
    <property type="match status" value="1"/>
</dbReference>
<dbReference type="GO" id="GO:0002119">
    <property type="term" value="P:nematode larval development"/>
    <property type="evidence" value="ECO:0007669"/>
    <property type="project" value="EnsemblMetazoa"/>
</dbReference>
<dbReference type="WBParaSite" id="EN70_10874">
    <property type="protein sequence ID" value="EN70_10874"/>
    <property type="gene ID" value="EN70_10874"/>
</dbReference>
<evidence type="ECO:0000256" key="4">
    <source>
        <dbReference type="ARBA" id="ARBA00023242"/>
    </source>
</evidence>
<dbReference type="InterPro" id="IPR001356">
    <property type="entry name" value="HD"/>
</dbReference>
<dbReference type="SMART" id="SM00389">
    <property type="entry name" value="HOX"/>
    <property type="match status" value="1"/>
</dbReference>
<dbReference type="GO" id="GO:0040014">
    <property type="term" value="P:regulation of multicellular organism growth"/>
    <property type="evidence" value="ECO:0007669"/>
    <property type="project" value="EnsemblMetazoa"/>
</dbReference>
<reference evidence="8 9" key="1">
    <citation type="submission" date="2012-04" db="EMBL/GenBank/DDBJ databases">
        <title>The Genome Sequence of Loa loa.</title>
        <authorList>
            <consortium name="The Broad Institute Genome Sequencing Platform"/>
            <consortium name="Broad Institute Genome Sequencing Center for Infectious Disease"/>
            <person name="Nutman T.B."/>
            <person name="Fink D.L."/>
            <person name="Russ C."/>
            <person name="Young S."/>
            <person name="Zeng Q."/>
            <person name="Gargeya S."/>
            <person name="Alvarado L."/>
            <person name="Berlin A."/>
            <person name="Chapman S.B."/>
            <person name="Chen Z."/>
            <person name="Freedman E."/>
            <person name="Gellesch M."/>
            <person name="Goldberg J."/>
            <person name="Griggs A."/>
            <person name="Gujja S."/>
            <person name="Heilman E.R."/>
            <person name="Heiman D."/>
            <person name="Howarth C."/>
            <person name="Mehta T."/>
            <person name="Neiman D."/>
            <person name="Pearson M."/>
            <person name="Roberts A."/>
            <person name="Saif S."/>
            <person name="Shea T."/>
            <person name="Shenoy N."/>
            <person name="Sisk P."/>
            <person name="Stolte C."/>
            <person name="Sykes S."/>
            <person name="White J."/>
            <person name="Yandava C."/>
            <person name="Haas B."/>
            <person name="Henn M.R."/>
            <person name="Nusbaum C."/>
            <person name="Birren B."/>
        </authorList>
    </citation>
    <scope>NUCLEOTIDE SEQUENCE [LARGE SCALE GENOMIC DNA]</scope>
</reference>
<dbReference type="InterPro" id="IPR009057">
    <property type="entry name" value="Homeodomain-like_sf"/>
</dbReference>
<sequence length="204" mass="23968">MAFFIHNLLQPSEVTEHSSSVRDTLNEAGFCDKTLVSCKSVHVAACPNNFVGSFSSPEWYQAVNYVSMATQHIGHQISRTNSGHYPVIIGWDPRLPWLQPYMPKSQHKRKGGQIRFTNEQTDALEQKFDNYKYLSSQERKKLARSLQLSERQVKTWFQNRRAKWRRIRKDEEEDEIHLDAIIHPIPQLVRYGHQQYHSSFKTHM</sequence>
<evidence type="ECO:0000313" key="9">
    <source>
        <dbReference type="Proteomes" id="UP000095285"/>
    </source>
</evidence>
<keyword evidence="3 5" id="KW-0371">Homeobox</keyword>
<dbReference type="PANTHER" id="PTHR24324">
    <property type="entry name" value="HOMEOBOX PROTEIN HHEX"/>
    <property type="match status" value="1"/>
</dbReference>
<comment type="subcellular location">
    <subcellularLocation>
        <location evidence="1 5 6">Nucleus</location>
    </subcellularLocation>
</comment>
<dbReference type="GO" id="GO:1905905">
    <property type="term" value="P:nematode pharyngeal gland morphogenesis"/>
    <property type="evidence" value="ECO:0007669"/>
    <property type="project" value="EnsemblMetazoa"/>
</dbReference>